<dbReference type="AlphaFoldDB" id="A0A091AVV2"/>
<organism evidence="2 3">
    <name type="scientific">Arenimonas oryziterrae DSM 21050 = YC6267</name>
    <dbReference type="NCBI Taxonomy" id="1121015"/>
    <lineage>
        <taxon>Bacteria</taxon>
        <taxon>Pseudomonadati</taxon>
        <taxon>Pseudomonadota</taxon>
        <taxon>Gammaproteobacteria</taxon>
        <taxon>Lysobacterales</taxon>
        <taxon>Lysobacteraceae</taxon>
        <taxon>Arenimonas</taxon>
    </lineage>
</organism>
<keyword evidence="1" id="KW-0732">Signal</keyword>
<dbReference type="Proteomes" id="UP000029385">
    <property type="component" value="Unassembled WGS sequence"/>
</dbReference>
<sequence>MKWFSPARLCGMMFAASVVVTGSFAAEPTVATAPAAPVEVHGATGAYRLPTDVRLGDENASGAPRRAGYSVHELVRESDGTRAVAVVSEVCRPDFPGLNDMMRVGLKTSALGGVSVTRFDEVTLGGVKTTRYSGDSRRQVGADAVVWIVSLPQSWATVELVYPKGDPIGAQMMLALEAMDFTCKNGTTAPPAAPAAATDAG</sequence>
<accession>A0A091AVV2</accession>
<feature type="signal peptide" evidence="1">
    <location>
        <begin position="1"/>
        <end position="25"/>
    </location>
</feature>
<dbReference type="PATRIC" id="fig|1121015.4.peg.1275"/>
<evidence type="ECO:0000256" key="1">
    <source>
        <dbReference type="SAM" id="SignalP"/>
    </source>
</evidence>
<evidence type="ECO:0000313" key="3">
    <source>
        <dbReference type="Proteomes" id="UP000029385"/>
    </source>
</evidence>
<proteinExistence type="predicted"/>
<reference evidence="2 3" key="1">
    <citation type="submission" date="2013-09" db="EMBL/GenBank/DDBJ databases">
        <title>Genome sequencing of Arenimonas oryziterrae.</title>
        <authorList>
            <person name="Chen F."/>
            <person name="Wang G."/>
        </authorList>
    </citation>
    <scope>NUCLEOTIDE SEQUENCE [LARGE SCALE GENOMIC DNA]</scope>
    <source>
        <strain evidence="2 3">YC6267</strain>
    </source>
</reference>
<gene>
    <name evidence="2" type="ORF">N789_08920</name>
</gene>
<keyword evidence="3" id="KW-1185">Reference proteome</keyword>
<dbReference type="EMBL" id="AVCI01000005">
    <property type="protein sequence ID" value="KFN43387.1"/>
    <property type="molecule type" value="Genomic_DNA"/>
</dbReference>
<name>A0A091AVV2_9GAMM</name>
<feature type="chain" id="PRO_5001869117" evidence="1">
    <location>
        <begin position="26"/>
        <end position="201"/>
    </location>
</feature>
<comment type="caution">
    <text evidence="2">The sequence shown here is derived from an EMBL/GenBank/DDBJ whole genome shotgun (WGS) entry which is preliminary data.</text>
</comment>
<dbReference type="STRING" id="1121015.GCA_000420545_00599"/>
<dbReference type="RefSeq" id="WP_022968254.1">
    <property type="nucleotide sequence ID" value="NZ_ATVD01000001.1"/>
</dbReference>
<protein>
    <submittedName>
        <fullName evidence="2">Uncharacterized protein</fullName>
    </submittedName>
</protein>
<evidence type="ECO:0000313" key="2">
    <source>
        <dbReference type="EMBL" id="KFN43387.1"/>
    </source>
</evidence>